<evidence type="ECO:0000313" key="2">
    <source>
        <dbReference type="EMBL" id="GFX96179.1"/>
    </source>
</evidence>
<evidence type="ECO:0000313" key="3">
    <source>
        <dbReference type="Proteomes" id="UP000887159"/>
    </source>
</evidence>
<dbReference type="InterPro" id="IPR038717">
    <property type="entry name" value="Tc1-like_DDE_dom"/>
</dbReference>
<organism evidence="2 3">
    <name type="scientific">Trichonephila clavipes</name>
    <name type="common">Golden silk orbweaver</name>
    <name type="synonym">Nephila clavipes</name>
    <dbReference type="NCBI Taxonomy" id="2585209"/>
    <lineage>
        <taxon>Eukaryota</taxon>
        <taxon>Metazoa</taxon>
        <taxon>Ecdysozoa</taxon>
        <taxon>Arthropoda</taxon>
        <taxon>Chelicerata</taxon>
        <taxon>Arachnida</taxon>
        <taxon>Araneae</taxon>
        <taxon>Araneomorphae</taxon>
        <taxon>Entelegynae</taxon>
        <taxon>Araneoidea</taxon>
        <taxon>Nephilidae</taxon>
        <taxon>Trichonephila</taxon>
    </lineage>
</organism>
<dbReference type="Pfam" id="PF13358">
    <property type="entry name" value="DDE_3"/>
    <property type="match status" value="1"/>
</dbReference>
<dbReference type="GO" id="GO:0003676">
    <property type="term" value="F:nucleic acid binding"/>
    <property type="evidence" value="ECO:0007669"/>
    <property type="project" value="InterPro"/>
</dbReference>
<evidence type="ECO:0000259" key="1">
    <source>
        <dbReference type="Pfam" id="PF13358"/>
    </source>
</evidence>
<reference evidence="2" key="1">
    <citation type="submission" date="2020-08" db="EMBL/GenBank/DDBJ databases">
        <title>Multicomponent nature underlies the extraordinary mechanical properties of spider dragline silk.</title>
        <authorList>
            <person name="Kono N."/>
            <person name="Nakamura H."/>
            <person name="Mori M."/>
            <person name="Yoshida Y."/>
            <person name="Ohtoshi R."/>
            <person name="Malay A.D."/>
            <person name="Moran D.A.P."/>
            <person name="Tomita M."/>
            <person name="Numata K."/>
            <person name="Arakawa K."/>
        </authorList>
    </citation>
    <scope>NUCLEOTIDE SEQUENCE</scope>
</reference>
<protein>
    <recommendedName>
        <fullName evidence="1">Tc1-like transposase DDE domain-containing protein</fullName>
    </recommendedName>
</protein>
<gene>
    <name evidence="2" type="ORF">TNCV_2290671</name>
</gene>
<dbReference type="AlphaFoldDB" id="A0A8X6V7Q0"/>
<sequence length="113" mass="13039">MHLWGYFSADNARSHVAKTVRDFCSAQHMQLLPSPSYSLDMSPIERVWDLVGRRLARNPRPADSEDELLVRIQAIWNYQVDIQNLFHSMPRSIAALLAVRAVLWLHQILISDT</sequence>
<accession>A0A8X6V7Q0</accession>
<feature type="domain" description="Tc1-like transposase DDE" evidence="1">
    <location>
        <begin position="10"/>
        <end position="65"/>
    </location>
</feature>
<dbReference type="Gene3D" id="3.30.420.10">
    <property type="entry name" value="Ribonuclease H-like superfamily/Ribonuclease H"/>
    <property type="match status" value="1"/>
</dbReference>
<comment type="caution">
    <text evidence="2">The sequence shown here is derived from an EMBL/GenBank/DDBJ whole genome shotgun (WGS) entry which is preliminary data.</text>
</comment>
<dbReference type="EMBL" id="BMAU01021190">
    <property type="protein sequence ID" value="GFX96179.1"/>
    <property type="molecule type" value="Genomic_DNA"/>
</dbReference>
<keyword evidence="3" id="KW-1185">Reference proteome</keyword>
<name>A0A8X6V7Q0_TRICX</name>
<dbReference type="Proteomes" id="UP000887159">
    <property type="component" value="Unassembled WGS sequence"/>
</dbReference>
<proteinExistence type="predicted"/>
<dbReference type="InterPro" id="IPR036397">
    <property type="entry name" value="RNaseH_sf"/>
</dbReference>